<evidence type="ECO:0000313" key="17">
    <source>
        <dbReference type="Proteomes" id="UP000038055"/>
    </source>
</evidence>
<evidence type="ECO:0000313" key="16">
    <source>
        <dbReference type="EMBL" id="CEN32821.1"/>
    </source>
</evidence>
<keyword evidence="6" id="KW-0645">Protease</keyword>
<dbReference type="GO" id="GO:0009252">
    <property type="term" value="P:peptidoglycan biosynthetic process"/>
    <property type="evidence" value="ECO:0007669"/>
    <property type="project" value="UniProtKB-KW"/>
</dbReference>
<dbReference type="InterPro" id="IPR005311">
    <property type="entry name" value="PBP_dimer"/>
</dbReference>
<keyword evidence="13" id="KW-0961">Cell wall biogenesis/degradation</keyword>
<feature type="domain" description="Penicillin-binding protein transpeptidase" evidence="14">
    <location>
        <begin position="248"/>
        <end position="578"/>
    </location>
</feature>
<dbReference type="PANTHER" id="PTHR30627:SF2">
    <property type="entry name" value="PEPTIDOGLYCAN D,D-TRANSPEPTIDASE MRDA"/>
    <property type="match status" value="1"/>
</dbReference>
<accession>A0A0B7GZU9</accession>
<evidence type="ECO:0000256" key="8">
    <source>
        <dbReference type="ARBA" id="ARBA00022801"/>
    </source>
</evidence>
<keyword evidence="10" id="KW-0573">Peptidoglycan synthesis</keyword>
<dbReference type="GO" id="GO:0071555">
    <property type="term" value="P:cell wall organization"/>
    <property type="evidence" value="ECO:0007669"/>
    <property type="project" value="UniProtKB-KW"/>
</dbReference>
<evidence type="ECO:0000256" key="12">
    <source>
        <dbReference type="ARBA" id="ARBA00023136"/>
    </source>
</evidence>
<evidence type="ECO:0000256" key="7">
    <source>
        <dbReference type="ARBA" id="ARBA00022692"/>
    </source>
</evidence>
<evidence type="ECO:0000256" key="3">
    <source>
        <dbReference type="ARBA" id="ARBA00022475"/>
    </source>
</evidence>
<evidence type="ECO:0000256" key="5">
    <source>
        <dbReference type="ARBA" id="ARBA00022645"/>
    </source>
</evidence>
<dbReference type="Pfam" id="PF00905">
    <property type="entry name" value="Transpeptidase"/>
    <property type="match status" value="1"/>
</dbReference>
<keyword evidence="5" id="KW-0121">Carboxypeptidase</keyword>
<dbReference type="EMBL" id="CDOD01000004">
    <property type="protein sequence ID" value="CEN32821.1"/>
    <property type="molecule type" value="Genomic_DNA"/>
</dbReference>
<dbReference type="InterPro" id="IPR036138">
    <property type="entry name" value="PBP_dimer_sf"/>
</dbReference>
<gene>
    <name evidence="16" type="primary">mrdA</name>
    <name evidence="16" type="ORF">CCYN2B_120112</name>
</gene>
<evidence type="ECO:0000256" key="1">
    <source>
        <dbReference type="ARBA" id="ARBA00004167"/>
    </source>
</evidence>
<dbReference type="NCBIfam" id="TIGR03423">
    <property type="entry name" value="pbp2_mrdA"/>
    <property type="match status" value="1"/>
</dbReference>
<dbReference type="Pfam" id="PF03717">
    <property type="entry name" value="PBP_dimer"/>
    <property type="match status" value="1"/>
</dbReference>
<comment type="subcellular location">
    <subcellularLocation>
        <location evidence="2">Cell membrane</location>
    </subcellularLocation>
    <subcellularLocation>
        <location evidence="1">Membrane</location>
        <topology evidence="1">Single-pass membrane protein</topology>
    </subcellularLocation>
</comment>
<dbReference type="FunFam" id="3.40.710.10:FF:000024">
    <property type="entry name" value="Penicillin-binding protein 2"/>
    <property type="match status" value="1"/>
</dbReference>
<evidence type="ECO:0000256" key="11">
    <source>
        <dbReference type="ARBA" id="ARBA00022989"/>
    </source>
</evidence>
<dbReference type="GO" id="GO:0071972">
    <property type="term" value="F:peptidoglycan L,D-transpeptidase activity"/>
    <property type="evidence" value="ECO:0007669"/>
    <property type="project" value="TreeGrafter"/>
</dbReference>
<dbReference type="Gene3D" id="3.90.1310.10">
    <property type="entry name" value="Penicillin-binding protein 2a (Domain 2)"/>
    <property type="match status" value="1"/>
</dbReference>
<sequence>MRKYLLFIIIILTSIIFVIRLVYLQVLEFNENSRPDEDVAVEVVYDYPERGYIYDRNGQLLVSNQPAYDVMVVPNDVKQLDTLELCGLLAISKEDFKERLQKAKKYSYRKPSVLVNQLSKDDYAVLQEKLRKFDGFYIQRRSLRHYLTRNAGNVLGYISEVNEWELKENSYYIAGELVGRQGVEKQYESFLRGEKGVRYFQKDRHNRQISSYKEGMLDTLPVMGQSLQLTLDIGLQAYGEELMQNKRGGIVAIEPKTGEILALVSAPTFDPNLLVGRQRSKNYTTLYQDSIAKPLYDRALLAEYPPGSPFKVINALIALQENVISPSTSFGCGGGYRYGNRIMRCHCGRSSNDLLHGIAHSCNSYFANSYRRSIEKYGKPSVGMDAWSKHVKSFGLGSFLGSDFPTGRPGKIPNTALYDRQYGQGRWAATYNISNAIGQGEILTTPIQLANVMAIIANRGHFYTPHIVKKINDEVTPFKEFTTLKRTTIDKQHFEPIIQGMNTAYNSGTARGTRIEGIDIGAKTGTAENFVRINGKRMQLTDHSIFVAFAPIDDPKIAIAVFVENGYYGARVAGPIASLMIERYIKGEVYRCDLEKRMLEKSLEEEYAKPYSGQPFRINQ</sequence>
<evidence type="ECO:0000256" key="2">
    <source>
        <dbReference type="ARBA" id="ARBA00004236"/>
    </source>
</evidence>
<dbReference type="InterPro" id="IPR017790">
    <property type="entry name" value="Penicillin-binding_protein_2"/>
</dbReference>
<dbReference type="InterPro" id="IPR050515">
    <property type="entry name" value="Beta-lactam/transpept"/>
</dbReference>
<dbReference type="GO" id="GO:0006508">
    <property type="term" value="P:proteolysis"/>
    <property type="evidence" value="ECO:0007669"/>
    <property type="project" value="UniProtKB-KW"/>
</dbReference>
<evidence type="ECO:0000259" key="15">
    <source>
        <dbReference type="Pfam" id="PF03717"/>
    </source>
</evidence>
<dbReference type="SUPFAM" id="SSF56519">
    <property type="entry name" value="Penicillin binding protein dimerisation domain"/>
    <property type="match status" value="1"/>
</dbReference>
<dbReference type="eggNOG" id="COG0768">
    <property type="taxonomic scope" value="Bacteria"/>
</dbReference>
<keyword evidence="4" id="KW-0997">Cell inner membrane</keyword>
<dbReference type="PANTHER" id="PTHR30627">
    <property type="entry name" value="PEPTIDOGLYCAN D,D-TRANSPEPTIDASE"/>
    <property type="match status" value="1"/>
</dbReference>
<dbReference type="GO" id="GO:0008658">
    <property type="term" value="F:penicillin binding"/>
    <property type="evidence" value="ECO:0007669"/>
    <property type="project" value="InterPro"/>
</dbReference>
<dbReference type="InterPro" id="IPR012338">
    <property type="entry name" value="Beta-lactam/transpept-like"/>
</dbReference>
<keyword evidence="12" id="KW-0472">Membrane</keyword>
<keyword evidence="17" id="KW-1185">Reference proteome</keyword>
<keyword evidence="9" id="KW-0133">Cell shape</keyword>
<dbReference type="STRING" id="28189.CCYN74_110058"/>
<feature type="domain" description="Penicillin-binding protein dimerisation" evidence="15">
    <location>
        <begin position="47"/>
        <end position="211"/>
    </location>
</feature>
<evidence type="ECO:0000259" key="14">
    <source>
        <dbReference type="Pfam" id="PF00905"/>
    </source>
</evidence>
<keyword evidence="8" id="KW-0378">Hydrolase</keyword>
<keyword evidence="11" id="KW-1133">Transmembrane helix</keyword>
<dbReference type="GO" id="GO:0008360">
    <property type="term" value="P:regulation of cell shape"/>
    <property type="evidence" value="ECO:0007669"/>
    <property type="project" value="UniProtKB-KW"/>
</dbReference>
<evidence type="ECO:0000256" key="6">
    <source>
        <dbReference type="ARBA" id="ARBA00022670"/>
    </source>
</evidence>
<evidence type="ECO:0000256" key="4">
    <source>
        <dbReference type="ARBA" id="ARBA00022519"/>
    </source>
</evidence>
<keyword evidence="3" id="KW-1003">Cell membrane</keyword>
<keyword evidence="7" id="KW-0812">Transmembrane</keyword>
<reference evidence="17" key="1">
    <citation type="submission" date="2015-01" db="EMBL/GenBank/DDBJ databases">
        <authorList>
            <person name="MANFREDI Pablo"/>
        </authorList>
    </citation>
    <scope>NUCLEOTIDE SEQUENCE [LARGE SCALE GENOMIC DNA]</scope>
    <source>
        <strain evidence="17">Ccyn2B</strain>
    </source>
</reference>
<evidence type="ECO:0000256" key="9">
    <source>
        <dbReference type="ARBA" id="ARBA00022960"/>
    </source>
</evidence>
<dbReference type="Gene3D" id="3.30.1390.30">
    <property type="entry name" value="Penicillin-binding protein 2a, domain 3"/>
    <property type="match status" value="1"/>
</dbReference>
<dbReference type="GO" id="GO:0005886">
    <property type="term" value="C:plasma membrane"/>
    <property type="evidence" value="ECO:0007669"/>
    <property type="project" value="UniProtKB-SubCell"/>
</dbReference>
<dbReference type="RefSeq" id="WP_041990302.1">
    <property type="nucleotide sequence ID" value="NZ_CDOD01000004.1"/>
</dbReference>
<dbReference type="SUPFAM" id="SSF56601">
    <property type="entry name" value="beta-lactamase/transpeptidase-like"/>
    <property type="match status" value="1"/>
</dbReference>
<dbReference type="Gene3D" id="3.40.710.10">
    <property type="entry name" value="DD-peptidase/beta-lactamase superfamily"/>
    <property type="match status" value="1"/>
</dbReference>
<protein>
    <submittedName>
        <fullName evidence="16">Penicillin-binding protein 2</fullName>
    </submittedName>
</protein>
<dbReference type="AlphaFoldDB" id="A0A0B7GZU9"/>
<evidence type="ECO:0000256" key="10">
    <source>
        <dbReference type="ARBA" id="ARBA00022984"/>
    </source>
</evidence>
<evidence type="ECO:0000256" key="13">
    <source>
        <dbReference type="ARBA" id="ARBA00023316"/>
    </source>
</evidence>
<organism evidence="16 17">
    <name type="scientific">Capnocytophaga cynodegmi</name>
    <dbReference type="NCBI Taxonomy" id="28189"/>
    <lineage>
        <taxon>Bacteria</taxon>
        <taxon>Pseudomonadati</taxon>
        <taxon>Bacteroidota</taxon>
        <taxon>Flavobacteriia</taxon>
        <taxon>Flavobacteriales</taxon>
        <taxon>Flavobacteriaceae</taxon>
        <taxon>Capnocytophaga</taxon>
    </lineage>
</organism>
<name>A0A0B7GZU9_9FLAO</name>
<dbReference type="GO" id="GO:0009002">
    <property type="term" value="F:serine-type D-Ala-D-Ala carboxypeptidase activity"/>
    <property type="evidence" value="ECO:0007669"/>
    <property type="project" value="InterPro"/>
</dbReference>
<dbReference type="InterPro" id="IPR001460">
    <property type="entry name" value="PCN-bd_Tpept"/>
</dbReference>
<dbReference type="Proteomes" id="UP000038055">
    <property type="component" value="Unassembled WGS sequence"/>
</dbReference>
<proteinExistence type="predicted"/>